<reference evidence="3 4" key="1">
    <citation type="submission" date="2021-03" db="EMBL/GenBank/DDBJ databases">
        <title>Whole genome sequence of Jiella sp. MQZ13P-4.</title>
        <authorList>
            <person name="Tuo L."/>
        </authorList>
    </citation>
    <scope>NUCLEOTIDE SEQUENCE [LARGE SCALE GENOMIC DNA]</scope>
    <source>
        <strain evidence="3 4">MQZ13P-4</strain>
    </source>
</reference>
<dbReference type="CDD" id="cd00293">
    <property type="entry name" value="USP-like"/>
    <property type="match status" value="1"/>
</dbReference>
<dbReference type="PANTHER" id="PTHR46268:SF15">
    <property type="entry name" value="UNIVERSAL STRESS PROTEIN HP_0031"/>
    <property type="match status" value="1"/>
</dbReference>
<keyword evidence="4" id="KW-1185">Reference proteome</keyword>
<dbReference type="EMBL" id="JAFMPY010000001">
    <property type="protein sequence ID" value="MBO0902222.1"/>
    <property type="molecule type" value="Genomic_DNA"/>
</dbReference>
<dbReference type="InterPro" id="IPR006016">
    <property type="entry name" value="UspA"/>
</dbReference>
<evidence type="ECO:0000256" key="1">
    <source>
        <dbReference type="ARBA" id="ARBA00008791"/>
    </source>
</evidence>
<comment type="similarity">
    <text evidence="1">Belongs to the universal stress protein A family.</text>
</comment>
<dbReference type="Pfam" id="PF00582">
    <property type="entry name" value="Usp"/>
    <property type="match status" value="1"/>
</dbReference>
<gene>
    <name evidence="3" type="ORF">J1C47_01090</name>
</gene>
<evidence type="ECO:0000313" key="4">
    <source>
        <dbReference type="Proteomes" id="UP000664288"/>
    </source>
</evidence>
<dbReference type="Proteomes" id="UP000664288">
    <property type="component" value="Unassembled WGS sequence"/>
</dbReference>
<organism evidence="3 4">
    <name type="scientific">Jiella sonneratiae</name>
    <dbReference type="NCBI Taxonomy" id="2816856"/>
    <lineage>
        <taxon>Bacteria</taxon>
        <taxon>Pseudomonadati</taxon>
        <taxon>Pseudomonadota</taxon>
        <taxon>Alphaproteobacteria</taxon>
        <taxon>Hyphomicrobiales</taxon>
        <taxon>Aurantimonadaceae</taxon>
        <taxon>Jiella</taxon>
    </lineage>
</organism>
<proteinExistence type="inferred from homology"/>
<dbReference type="RefSeq" id="WP_207348865.1">
    <property type="nucleotide sequence ID" value="NZ_JAFMPY010000001.1"/>
</dbReference>
<protein>
    <submittedName>
        <fullName evidence="3">Universal stress protein</fullName>
    </submittedName>
</protein>
<evidence type="ECO:0000313" key="3">
    <source>
        <dbReference type="EMBL" id="MBO0902222.1"/>
    </source>
</evidence>
<comment type="caution">
    <text evidence="3">The sequence shown here is derived from an EMBL/GenBank/DDBJ whole genome shotgun (WGS) entry which is preliminary data.</text>
</comment>
<accession>A0ABS3IXT5</accession>
<dbReference type="SUPFAM" id="SSF52402">
    <property type="entry name" value="Adenine nucleotide alpha hydrolases-like"/>
    <property type="match status" value="2"/>
</dbReference>
<dbReference type="Gene3D" id="3.40.50.12370">
    <property type="match status" value="1"/>
</dbReference>
<name>A0ABS3IXT5_9HYPH</name>
<dbReference type="PANTHER" id="PTHR46268">
    <property type="entry name" value="STRESS RESPONSE PROTEIN NHAX"/>
    <property type="match status" value="1"/>
</dbReference>
<feature type="domain" description="UspA" evidence="2">
    <location>
        <begin position="153"/>
        <end position="275"/>
    </location>
</feature>
<sequence>MRFKTIMGVIDAAHGNGDLDLARGLCEAEGAHLSLIVTTVSTPPPIGESAVGSDYWLREQETQARRLAERVEAVEARLQESGISADVDTAHLERSLIGQAVGRRARYADLVLVGPAMRKDEDLADVVLEGALFDAGCPALVLPEGVAPSLKPKRVVVAWSSTLEAAHAVRQAAEFLGAAEEVRVVMVDPKANSFENGPEPGADIAAYLARHGARVTVDRLPGGGRSVEDVLCQHAGDVSAEMIVMGAYGHSRLREWIFGGVTRSMIDRPPLPLFLAR</sequence>
<evidence type="ECO:0000259" key="2">
    <source>
        <dbReference type="Pfam" id="PF00582"/>
    </source>
</evidence>